<accession>A0AAE6ITK2</accession>
<gene>
    <name evidence="7" type="ORF">FUT82_08840</name>
</gene>
<keyword evidence="5 6" id="KW-0233">DNA recombination</keyword>
<keyword evidence="4 6" id="KW-0238">DNA-binding</keyword>
<sequence>MARKRPETNRTKIAKMLIEEYQPNSVQDIQDAIKDLLGDTLEQMLKAELDEHLEYEYGATPLGLNTRNGSSKKTVKSSSGEIEIQIPRDREGTFEPQVVKKYQKDISNIENQIISMYAKGMTTRDISNHIKEIYGFGLSESMVSKITNKILPSIEEWQNRPLESVYPIVFLDAIHYNVRENSIIVKKAVYIALGYTSEGFKEILGMWVGENESSKYWLMVLNQLKDRGLEDVLIFSTDNLTGFTQAIEAVYPKAEIQKCIIHQIRSSTKYVSYKDIKELMNDLKTVYKAPTEEIALIQLDEFEEKWGSKYPTCVDSWRRNWAELSTYFKYPQEMRTLIYTTNSMENFNRQLRKVTKNKSVFPSDYALQKSLYLAMIDASEKWTQRIRGWDKIKAQLSIFFEGRI</sequence>
<dbReference type="AlphaFoldDB" id="A0AAE6ITK2"/>
<protein>
    <recommendedName>
        <fullName evidence="6">Mutator family transposase</fullName>
    </recommendedName>
</protein>
<evidence type="ECO:0000256" key="2">
    <source>
        <dbReference type="ARBA" id="ARBA00010961"/>
    </source>
</evidence>
<proteinExistence type="inferred from homology"/>
<dbReference type="PANTHER" id="PTHR33217">
    <property type="entry name" value="TRANSPOSASE FOR INSERTION SEQUENCE ELEMENT IS1081"/>
    <property type="match status" value="1"/>
</dbReference>
<keyword evidence="6" id="KW-0814">Transposable element</keyword>
<keyword evidence="3 6" id="KW-0815">Transposition</keyword>
<name>A0AAE6ITK2_TREPH</name>
<comment type="function">
    <text evidence="1 6">Required for the transposition of the insertion element.</text>
</comment>
<evidence type="ECO:0000256" key="5">
    <source>
        <dbReference type="ARBA" id="ARBA00023172"/>
    </source>
</evidence>
<organism evidence="7 8">
    <name type="scientific">Treponema phagedenis</name>
    <dbReference type="NCBI Taxonomy" id="162"/>
    <lineage>
        <taxon>Bacteria</taxon>
        <taxon>Pseudomonadati</taxon>
        <taxon>Spirochaetota</taxon>
        <taxon>Spirochaetia</taxon>
        <taxon>Spirochaetales</taxon>
        <taxon>Treponemataceae</taxon>
        <taxon>Treponema</taxon>
    </lineage>
</organism>
<dbReference type="Pfam" id="PF00872">
    <property type="entry name" value="Transposase_mut"/>
    <property type="match status" value="1"/>
</dbReference>
<evidence type="ECO:0000256" key="3">
    <source>
        <dbReference type="ARBA" id="ARBA00022578"/>
    </source>
</evidence>
<dbReference type="RefSeq" id="WP_148878895.1">
    <property type="nucleotide sequence ID" value="NZ_CP042813.1"/>
</dbReference>
<evidence type="ECO:0000313" key="8">
    <source>
        <dbReference type="Proteomes" id="UP000323594"/>
    </source>
</evidence>
<dbReference type="PANTHER" id="PTHR33217:SF8">
    <property type="entry name" value="MUTATOR FAMILY TRANSPOSASE"/>
    <property type="match status" value="1"/>
</dbReference>
<reference evidence="7 8" key="1">
    <citation type="submission" date="2019-08" db="EMBL/GenBank/DDBJ databases">
        <authorList>
            <person name="Kuhnert P."/>
        </authorList>
    </citation>
    <scope>NUCLEOTIDE SEQUENCE [LARGE SCALE GENOMIC DNA]</scope>
    <source>
        <strain evidence="7 8">B36.5</strain>
    </source>
</reference>
<evidence type="ECO:0000256" key="6">
    <source>
        <dbReference type="RuleBase" id="RU365089"/>
    </source>
</evidence>
<evidence type="ECO:0000256" key="4">
    <source>
        <dbReference type="ARBA" id="ARBA00023125"/>
    </source>
</evidence>
<dbReference type="NCBIfam" id="NF033543">
    <property type="entry name" value="transpos_IS256"/>
    <property type="match status" value="1"/>
</dbReference>
<dbReference type="InterPro" id="IPR001207">
    <property type="entry name" value="Transposase_mutator"/>
</dbReference>
<dbReference type="PROSITE" id="PS01007">
    <property type="entry name" value="TRANSPOSASE_MUTATOR"/>
    <property type="match status" value="1"/>
</dbReference>
<dbReference type="Proteomes" id="UP000323594">
    <property type="component" value="Chromosome"/>
</dbReference>
<dbReference type="GO" id="GO:0003677">
    <property type="term" value="F:DNA binding"/>
    <property type="evidence" value="ECO:0007669"/>
    <property type="project" value="UniProtKB-UniRule"/>
</dbReference>
<evidence type="ECO:0000256" key="1">
    <source>
        <dbReference type="ARBA" id="ARBA00002190"/>
    </source>
</evidence>
<comment type="similarity">
    <text evidence="2 6">Belongs to the transposase mutator family.</text>
</comment>
<dbReference type="EMBL" id="CP042817">
    <property type="protein sequence ID" value="QEJ98092.1"/>
    <property type="molecule type" value="Genomic_DNA"/>
</dbReference>
<dbReference type="GO" id="GO:0004803">
    <property type="term" value="F:transposase activity"/>
    <property type="evidence" value="ECO:0007669"/>
    <property type="project" value="UniProtKB-UniRule"/>
</dbReference>
<evidence type="ECO:0000313" key="7">
    <source>
        <dbReference type="EMBL" id="QEJ98092.1"/>
    </source>
</evidence>
<dbReference type="GO" id="GO:0006313">
    <property type="term" value="P:DNA transposition"/>
    <property type="evidence" value="ECO:0007669"/>
    <property type="project" value="UniProtKB-UniRule"/>
</dbReference>